<reference evidence="2 3" key="1">
    <citation type="journal article" date="2015" name="Antonie Van Leeuwenhoek">
        <title>Thioclava indica sp. nov., isolated from surface seawater of the Indian Ocean.</title>
        <authorList>
            <person name="Liu Y."/>
            <person name="Lai Q."/>
            <person name="Du J."/>
            <person name="Xu H."/>
            <person name="Jiang L."/>
            <person name="Shao Z."/>
        </authorList>
    </citation>
    <scope>NUCLEOTIDE SEQUENCE [LARGE SCALE GENOMIC DNA]</scope>
    <source>
        <strain evidence="2 3">DT23-4</strain>
    </source>
</reference>
<protein>
    <recommendedName>
        <fullName evidence="1">NADH:flavin oxidoreductase/NADH oxidase N-terminal domain-containing protein</fullName>
    </recommendedName>
</protein>
<dbReference type="AlphaFoldDB" id="A0A074KIK7"/>
<proteinExistence type="predicted"/>
<dbReference type="InterPro" id="IPR001155">
    <property type="entry name" value="OxRdtase_FMN_N"/>
</dbReference>
<gene>
    <name evidence="2" type="ORF">DT23_00105</name>
</gene>
<dbReference type="PANTHER" id="PTHR22893">
    <property type="entry name" value="NADH OXIDOREDUCTASE-RELATED"/>
    <property type="match status" value="1"/>
</dbReference>
<dbReference type="PANTHER" id="PTHR22893:SF91">
    <property type="entry name" value="NADPH DEHYDROGENASE 2-RELATED"/>
    <property type="match status" value="1"/>
</dbReference>
<dbReference type="STRING" id="1353528.DT23_00105"/>
<feature type="domain" description="NADH:flavin oxidoreductase/NADH oxidase N-terminal" evidence="1">
    <location>
        <begin position="5"/>
        <end position="66"/>
    </location>
</feature>
<dbReference type="GO" id="GO:0005829">
    <property type="term" value="C:cytosol"/>
    <property type="evidence" value="ECO:0007669"/>
    <property type="project" value="TreeGrafter"/>
</dbReference>
<comment type="caution">
    <text evidence="2">The sequence shown here is derived from an EMBL/GenBank/DDBJ whole genome shotgun (WGS) entry which is preliminary data.</text>
</comment>
<organism evidence="2 3">
    <name type="scientific">Thioclava indica</name>
    <dbReference type="NCBI Taxonomy" id="1353528"/>
    <lineage>
        <taxon>Bacteria</taxon>
        <taxon>Pseudomonadati</taxon>
        <taxon>Pseudomonadota</taxon>
        <taxon>Alphaproteobacteria</taxon>
        <taxon>Rhodobacterales</taxon>
        <taxon>Paracoccaceae</taxon>
        <taxon>Thioclava</taxon>
    </lineage>
</organism>
<dbReference type="GO" id="GO:0016491">
    <property type="term" value="F:oxidoreductase activity"/>
    <property type="evidence" value="ECO:0007669"/>
    <property type="project" value="InterPro"/>
</dbReference>
<dbReference type="Gene3D" id="3.20.20.70">
    <property type="entry name" value="Aldolase class I"/>
    <property type="match status" value="1"/>
</dbReference>
<evidence type="ECO:0000313" key="3">
    <source>
        <dbReference type="Proteomes" id="UP000027471"/>
    </source>
</evidence>
<keyword evidence="3" id="KW-1185">Reference proteome</keyword>
<dbReference type="Proteomes" id="UP000027471">
    <property type="component" value="Unassembled WGS sequence"/>
</dbReference>
<dbReference type="eggNOG" id="COG1902">
    <property type="taxonomic scope" value="Bacteria"/>
</dbReference>
<name>A0A074KIK7_9RHOB</name>
<dbReference type="InterPro" id="IPR045247">
    <property type="entry name" value="Oye-like"/>
</dbReference>
<sequence length="67" mass="7406">MTDMLFTPTTLGQIEIANRFVMAQLTRNRAPDLAPTDLTVQYYRQRATAGLIISEGTQISPMGQGYA</sequence>
<evidence type="ECO:0000259" key="1">
    <source>
        <dbReference type="Pfam" id="PF00724"/>
    </source>
</evidence>
<dbReference type="EMBL" id="AUNB01000001">
    <property type="protein sequence ID" value="KEO61402.1"/>
    <property type="molecule type" value="Genomic_DNA"/>
</dbReference>
<accession>A0A074KIK7</accession>
<evidence type="ECO:0000313" key="2">
    <source>
        <dbReference type="EMBL" id="KEO61402.1"/>
    </source>
</evidence>
<dbReference type="InterPro" id="IPR013785">
    <property type="entry name" value="Aldolase_TIM"/>
</dbReference>
<dbReference type="GO" id="GO:0010181">
    <property type="term" value="F:FMN binding"/>
    <property type="evidence" value="ECO:0007669"/>
    <property type="project" value="InterPro"/>
</dbReference>
<dbReference type="SUPFAM" id="SSF51395">
    <property type="entry name" value="FMN-linked oxidoreductases"/>
    <property type="match status" value="1"/>
</dbReference>
<dbReference type="Pfam" id="PF00724">
    <property type="entry name" value="Oxidored_FMN"/>
    <property type="match status" value="1"/>
</dbReference>